<evidence type="ECO:0000313" key="1">
    <source>
        <dbReference type="EMBL" id="KTD61090.1"/>
    </source>
</evidence>
<dbReference type="PATRIC" id="fig|452.5.peg.3000"/>
<dbReference type="RefSeq" id="WP_058484628.1">
    <property type="nucleotide sequence ID" value="NZ_CAAAII010000012.1"/>
</dbReference>
<name>A0A0W0YW65_LEGSP</name>
<protein>
    <submittedName>
        <fullName evidence="1">Uncharacterized protein</fullName>
    </submittedName>
</protein>
<organism evidence="1 2">
    <name type="scientific">Legionella spiritensis</name>
    <dbReference type="NCBI Taxonomy" id="452"/>
    <lineage>
        <taxon>Bacteria</taxon>
        <taxon>Pseudomonadati</taxon>
        <taxon>Pseudomonadota</taxon>
        <taxon>Gammaproteobacteria</taxon>
        <taxon>Legionellales</taxon>
        <taxon>Legionellaceae</taxon>
        <taxon>Legionella</taxon>
    </lineage>
</organism>
<reference evidence="1 2" key="1">
    <citation type="submission" date="2015-11" db="EMBL/GenBank/DDBJ databases">
        <title>Genomic analysis of 38 Legionella species identifies large and diverse effector repertoires.</title>
        <authorList>
            <person name="Burstein D."/>
            <person name="Amaro F."/>
            <person name="Zusman T."/>
            <person name="Lifshitz Z."/>
            <person name="Cohen O."/>
            <person name="Gilbert J.A."/>
            <person name="Pupko T."/>
            <person name="Shuman H.A."/>
            <person name="Segal G."/>
        </authorList>
    </citation>
    <scope>NUCLEOTIDE SEQUENCE [LARGE SCALE GENOMIC DNA]</scope>
    <source>
        <strain evidence="1 2">Mt.St.Helens-9</strain>
    </source>
</reference>
<evidence type="ECO:0000313" key="2">
    <source>
        <dbReference type="Proteomes" id="UP000054877"/>
    </source>
</evidence>
<proteinExistence type="predicted"/>
<gene>
    <name evidence="1" type="ORF">Lspi_2710</name>
</gene>
<sequence length="125" mass="13478">MKTKLAAYVLFGLFSSDILAGNLILTSMPDGLRHGTFSVQASYAIDMFPGSHSTYSHEGPVENAPGYDLQGSLASINQFINDDINSLSLTIRLNCANNASVTYRFGDEIVNAEHDIALNPPEHCG</sequence>
<comment type="caution">
    <text evidence="1">The sequence shown here is derived from an EMBL/GenBank/DDBJ whole genome shotgun (WGS) entry which is preliminary data.</text>
</comment>
<keyword evidence="2" id="KW-1185">Reference proteome</keyword>
<dbReference type="AlphaFoldDB" id="A0A0W0YW65"/>
<dbReference type="EMBL" id="LNYX01000034">
    <property type="protein sequence ID" value="KTD61090.1"/>
    <property type="molecule type" value="Genomic_DNA"/>
</dbReference>
<dbReference type="OrthoDB" id="9966417at2"/>
<accession>A0A0W0YW65</accession>
<dbReference type="Proteomes" id="UP000054877">
    <property type="component" value="Unassembled WGS sequence"/>
</dbReference>